<dbReference type="InterPro" id="IPR007627">
    <property type="entry name" value="RNA_pol_sigma70_r2"/>
</dbReference>
<dbReference type="GO" id="GO:0003677">
    <property type="term" value="F:DNA binding"/>
    <property type="evidence" value="ECO:0007669"/>
    <property type="project" value="InterPro"/>
</dbReference>
<keyword evidence="8" id="KW-1185">Reference proteome</keyword>
<feature type="domain" description="RNA polymerase sigma-70 region 2" evidence="5">
    <location>
        <begin position="19"/>
        <end position="83"/>
    </location>
</feature>
<dbReference type="AlphaFoldDB" id="A0A562TEU5"/>
<sequence length="171" mass="20609">MELLDRIRHDDETAFADFFDRYHTHLFFFLRKKTGSDFLAEELVQLTFIKLWNHRRHLAPDIDLPIQLFRIARTTLIDKLRTEAVASKRMHVIREQLETVTETSSLYEEKEVMERLQLAIDRLPPVRRTIFRMSRLEGLTYKEIAHRLQISPRTVEHQVSHAVRQLQEWLF</sequence>
<comment type="similarity">
    <text evidence="1">Belongs to the sigma-70 factor family. ECF subfamily.</text>
</comment>
<comment type="caution">
    <text evidence="7">The sequence shown here is derived from an EMBL/GenBank/DDBJ whole genome shotgun (WGS) entry which is preliminary data.</text>
</comment>
<protein>
    <submittedName>
        <fullName evidence="7">RNA polymerase sigma-70 factor (ECF subfamily)</fullName>
    </submittedName>
</protein>
<dbReference type="SUPFAM" id="SSF88946">
    <property type="entry name" value="Sigma2 domain of RNA polymerase sigma factors"/>
    <property type="match status" value="1"/>
</dbReference>
<feature type="domain" description="RNA polymerase sigma factor 70 region 4 type 2" evidence="6">
    <location>
        <begin position="114"/>
        <end position="166"/>
    </location>
</feature>
<dbReference type="CDD" id="cd06171">
    <property type="entry name" value="Sigma70_r4"/>
    <property type="match status" value="1"/>
</dbReference>
<dbReference type="InterPro" id="IPR039425">
    <property type="entry name" value="RNA_pol_sigma-70-like"/>
</dbReference>
<dbReference type="NCBIfam" id="TIGR02937">
    <property type="entry name" value="sigma70-ECF"/>
    <property type="match status" value="1"/>
</dbReference>
<keyword evidence="3" id="KW-0731">Sigma factor</keyword>
<dbReference type="RefSeq" id="WP_145711191.1">
    <property type="nucleotide sequence ID" value="NZ_BAAAFY010000001.1"/>
</dbReference>
<name>A0A562TEU5_CHIJA</name>
<dbReference type="Gene3D" id="1.10.10.10">
    <property type="entry name" value="Winged helix-like DNA-binding domain superfamily/Winged helix DNA-binding domain"/>
    <property type="match status" value="1"/>
</dbReference>
<evidence type="ECO:0000256" key="4">
    <source>
        <dbReference type="ARBA" id="ARBA00023163"/>
    </source>
</evidence>
<evidence type="ECO:0000313" key="8">
    <source>
        <dbReference type="Proteomes" id="UP000316778"/>
    </source>
</evidence>
<dbReference type="Gene3D" id="1.10.1740.10">
    <property type="match status" value="1"/>
</dbReference>
<evidence type="ECO:0000259" key="6">
    <source>
        <dbReference type="Pfam" id="PF08281"/>
    </source>
</evidence>
<dbReference type="OrthoDB" id="663247at2"/>
<keyword evidence="2" id="KW-0805">Transcription regulation</keyword>
<dbReference type="GO" id="GO:0016987">
    <property type="term" value="F:sigma factor activity"/>
    <property type="evidence" value="ECO:0007669"/>
    <property type="project" value="UniProtKB-KW"/>
</dbReference>
<dbReference type="InterPro" id="IPR013324">
    <property type="entry name" value="RNA_pol_sigma_r3/r4-like"/>
</dbReference>
<dbReference type="Proteomes" id="UP000316778">
    <property type="component" value="Unassembled WGS sequence"/>
</dbReference>
<dbReference type="InterPro" id="IPR014284">
    <property type="entry name" value="RNA_pol_sigma-70_dom"/>
</dbReference>
<dbReference type="InterPro" id="IPR013249">
    <property type="entry name" value="RNA_pol_sigma70_r4_t2"/>
</dbReference>
<dbReference type="PANTHER" id="PTHR43133:SF46">
    <property type="entry name" value="RNA POLYMERASE SIGMA-70 FACTOR ECF SUBFAMILY"/>
    <property type="match status" value="1"/>
</dbReference>
<dbReference type="InterPro" id="IPR036388">
    <property type="entry name" value="WH-like_DNA-bd_sf"/>
</dbReference>
<evidence type="ECO:0000259" key="5">
    <source>
        <dbReference type="Pfam" id="PF04542"/>
    </source>
</evidence>
<dbReference type="Pfam" id="PF04542">
    <property type="entry name" value="Sigma70_r2"/>
    <property type="match status" value="1"/>
</dbReference>
<dbReference type="GO" id="GO:0006352">
    <property type="term" value="P:DNA-templated transcription initiation"/>
    <property type="evidence" value="ECO:0007669"/>
    <property type="project" value="InterPro"/>
</dbReference>
<dbReference type="SUPFAM" id="SSF88659">
    <property type="entry name" value="Sigma3 and sigma4 domains of RNA polymerase sigma factors"/>
    <property type="match status" value="1"/>
</dbReference>
<accession>A0A562TEU5</accession>
<dbReference type="NCBIfam" id="TIGR02985">
    <property type="entry name" value="Sig70_bacteroi1"/>
    <property type="match status" value="1"/>
</dbReference>
<gene>
    <name evidence="7" type="ORF">LX66_1386</name>
</gene>
<dbReference type="InterPro" id="IPR013325">
    <property type="entry name" value="RNA_pol_sigma_r2"/>
</dbReference>
<organism evidence="7 8">
    <name type="scientific">Chitinophaga japonensis</name>
    <name type="common">Flexibacter japonensis</name>
    <dbReference type="NCBI Taxonomy" id="104662"/>
    <lineage>
        <taxon>Bacteria</taxon>
        <taxon>Pseudomonadati</taxon>
        <taxon>Bacteroidota</taxon>
        <taxon>Chitinophagia</taxon>
        <taxon>Chitinophagales</taxon>
        <taxon>Chitinophagaceae</taxon>
        <taxon>Chitinophaga</taxon>
    </lineage>
</organism>
<dbReference type="InterPro" id="IPR014327">
    <property type="entry name" value="RNA_pol_sigma70_bacteroid"/>
</dbReference>
<proteinExistence type="inferred from homology"/>
<dbReference type="EMBL" id="VLLG01000002">
    <property type="protein sequence ID" value="TWI92005.1"/>
    <property type="molecule type" value="Genomic_DNA"/>
</dbReference>
<evidence type="ECO:0000256" key="3">
    <source>
        <dbReference type="ARBA" id="ARBA00023082"/>
    </source>
</evidence>
<evidence type="ECO:0000256" key="2">
    <source>
        <dbReference type="ARBA" id="ARBA00023015"/>
    </source>
</evidence>
<evidence type="ECO:0000313" key="7">
    <source>
        <dbReference type="EMBL" id="TWI92005.1"/>
    </source>
</evidence>
<reference evidence="7 8" key="1">
    <citation type="journal article" date="2013" name="Stand. Genomic Sci.">
        <title>Genomic Encyclopedia of Type Strains, Phase I: The one thousand microbial genomes (KMG-I) project.</title>
        <authorList>
            <person name="Kyrpides N.C."/>
            <person name="Woyke T."/>
            <person name="Eisen J.A."/>
            <person name="Garrity G."/>
            <person name="Lilburn T.G."/>
            <person name="Beck B.J."/>
            <person name="Whitman W.B."/>
            <person name="Hugenholtz P."/>
            <person name="Klenk H.P."/>
        </authorList>
    </citation>
    <scope>NUCLEOTIDE SEQUENCE [LARGE SCALE GENOMIC DNA]</scope>
    <source>
        <strain evidence="7 8">DSM 13484</strain>
    </source>
</reference>
<dbReference type="Pfam" id="PF08281">
    <property type="entry name" value="Sigma70_r4_2"/>
    <property type="match status" value="1"/>
</dbReference>
<dbReference type="PANTHER" id="PTHR43133">
    <property type="entry name" value="RNA POLYMERASE ECF-TYPE SIGMA FACTO"/>
    <property type="match status" value="1"/>
</dbReference>
<evidence type="ECO:0000256" key="1">
    <source>
        <dbReference type="ARBA" id="ARBA00010641"/>
    </source>
</evidence>
<keyword evidence="4" id="KW-0804">Transcription</keyword>